<dbReference type="InterPro" id="IPR005119">
    <property type="entry name" value="LysR_subst-bd"/>
</dbReference>
<organism evidence="6 7">
    <name type="scientific">Rhodanobacter thiooxydans</name>
    <dbReference type="NCBI Taxonomy" id="416169"/>
    <lineage>
        <taxon>Bacteria</taxon>
        <taxon>Pseudomonadati</taxon>
        <taxon>Pseudomonadota</taxon>
        <taxon>Gammaproteobacteria</taxon>
        <taxon>Lysobacterales</taxon>
        <taxon>Rhodanobacteraceae</taxon>
        <taxon>Rhodanobacter</taxon>
    </lineage>
</organism>
<dbReference type="SUPFAM" id="SSF53850">
    <property type="entry name" value="Periplasmic binding protein-like II"/>
    <property type="match status" value="1"/>
</dbReference>
<evidence type="ECO:0000313" key="6">
    <source>
        <dbReference type="EMBL" id="KZC24172.1"/>
    </source>
</evidence>
<dbReference type="PANTHER" id="PTHR30126">
    <property type="entry name" value="HTH-TYPE TRANSCRIPTIONAL REGULATOR"/>
    <property type="match status" value="1"/>
</dbReference>
<keyword evidence="4" id="KW-0804">Transcription</keyword>
<keyword evidence="7" id="KW-1185">Reference proteome</keyword>
<comment type="similarity">
    <text evidence="1">Belongs to the LysR transcriptional regulatory family.</text>
</comment>
<gene>
    <name evidence="6" type="ORF">RHOFW104T7_10035</name>
</gene>
<dbReference type="Gene3D" id="1.10.10.10">
    <property type="entry name" value="Winged helix-like DNA-binding domain superfamily/Winged helix DNA-binding domain"/>
    <property type="match status" value="1"/>
</dbReference>
<dbReference type="PRINTS" id="PR00039">
    <property type="entry name" value="HTHLYSR"/>
</dbReference>
<dbReference type="InterPro" id="IPR036388">
    <property type="entry name" value="WH-like_DNA-bd_sf"/>
</dbReference>
<keyword evidence="2" id="KW-0805">Transcription regulation</keyword>
<dbReference type="Gene3D" id="3.40.190.10">
    <property type="entry name" value="Periplasmic binding protein-like II"/>
    <property type="match status" value="2"/>
</dbReference>
<dbReference type="SUPFAM" id="SSF46785">
    <property type="entry name" value="Winged helix' DNA-binding domain"/>
    <property type="match status" value="1"/>
</dbReference>
<evidence type="ECO:0000313" key="7">
    <source>
        <dbReference type="Proteomes" id="UP000076131"/>
    </source>
</evidence>
<dbReference type="FunFam" id="1.10.10.10:FF:000001">
    <property type="entry name" value="LysR family transcriptional regulator"/>
    <property type="match status" value="1"/>
</dbReference>
<dbReference type="AlphaFoldDB" id="A0A154QIS2"/>
<feature type="domain" description="HTH lysR-type" evidence="5">
    <location>
        <begin position="1"/>
        <end position="58"/>
    </location>
</feature>
<dbReference type="Pfam" id="PF03466">
    <property type="entry name" value="LysR_substrate"/>
    <property type="match status" value="1"/>
</dbReference>
<dbReference type="CDD" id="cd05466">
    <property type="entry name" value="PBP2_LTTR_substrate"/>
    <property type="match status" value="1"/>
</dbReference>
<dbReference type="GO" id="GO:0000976">
    <property type="term" value="F:transcription cis-regulatory region binding"/>
    <property type="evidence" value="ECO:0007669"/>
    <property type="project" value="TreeGrafter"/>
</dbReference>
<comment type="caution">
    <text evidence="6">The sequence shown here is derived from an EMBL/GenBank/DDBJ whole genome shotgun (WGS) entry which is preliminary data.</text>
</comment>
<keyword evidence="3" id="KW-0238">DNA-binding</keyword>
<dbReference type="RefSeq" id="WP_008436489.1">
    <property type="nucleotide sequence ID" value="NZ_LVJS01000032.1"/>
</dbReference>
<dbReference type="eggNOG" id="COG0583">
    <property type="taxonomic scope" value="Bacteria"/>
</dbReference>
<name>A0A154QIS2_9GAMM</name>
<evidence type="ECO:0000256" key="2">
    <source>
        <dbReference type="ARBA" id="ARBA00023015"/>
    </source>
</evidence>
<dbReference type="InterPro" id="IPR000847">
    <property type="entry name" value="LysR_HTH_N"/>
</dbReference>
<dbReference type="STRING" id="416169.RHOFW104T7_10035"/>
<evidence type="ECO:0000256" key="3">
    <source>
        <dbReference type="ARBA" id="ARBA00023125"/>
    </source>
</evidence>
<evidence type="ECO:0000256" key="4">
    <source>
        <dbReference type="ARBA" id="ARBA00023163"/>
    </source>
</evidence>
<dbReference type="Pfam" id="PF00126">
    <property type="entry name" value="HTH_1"/>
    <property type="match status" value="1"/>
</dbReference>
<dbReference type="EMBL" id="LVJS01000032">
    <property type="protein sequence ID" value="KZC24172.1"/>
    <property type="molecule type" value="Genomic_DNA"/>
</dbReference>
<evidence type="ECO:0000259" key="5">
    <source>
        <dbReference type="PROSITE" id="PS50931"/>
    </source>
</evidence>
<sequence length="288" mass="32517">MDDRYLRVFHAICQAQTMSAAAMALHLSQSTLSYQLGQLEQSLGVALFERQGRRLVLTPAGRRMRDFCDRHFSEYRQLRAELQQAQPDALRLRIAAVSVFGRNILVPHLLALAAEGVQVELSFPVAIDVFHRLLGGAVNLGFVHFKPVMAGLAYRAVHREEYVMIRARGHVRSRAPAPWDESAFVTYEECDYLIARWYQRCFDRPPPPYRSVAHMEEMEEVVRWVAAGHGVAIVPSSCLGPTHVKDIETRQTVRKCPNDVYTVWSASGKPDPHVTGLIRGVRDATRAD</sequence>
<dbReference type="PANTHER" id="PTHR30126:SF40">
    <property type="entry name" value="HTH-TYPE TRANSCRIPTIONAL REGULATOR GLTR"/>
    <property type="match status" value="1"/>
</dbReference>
<reference evidence="6 7" key="1">
    <citation type="journal article" date="2016" name="MBio">
        <title>Lateral Gene Transfer in a Heavy Metal-Contaminated-Groundwater Microbial Community.</title>
        <authorList>
            <person name="Hemme C.L."/>
            <person name="Green S.J."/>
            <person name="Rishishwar L."/>
            <person name="Prakash O."/>
            <person name="Pettenato A."/>
            <person name="Chakraborty R."/>
            <person name="Deutschbauer A.M."/>
            <person name="Van Nostrand J.D."/>
            <person name="Wu L."/>
            <person name="He Z."/>
            <person name="Jordan I.K."/>
            <person name="Hazen T.C."/>
            <person name="Arkin A.P."/>
            <person name="Kostka J.E."/>
            <person name="Zhou J."/>
        </authorList>
    </citation>
    <scope>NUCLEOTIDE SEQUENCE [LARGE SCALE GENOMIC DNA]</scope>
    <source>
        <strain evidence="6 7">FW104-T7</strain>
    </source>
</reference>
<dbReference type="GO" id="GO:0003700">
    <property type="term" value="F:DNA-binding transcription factor activity"/>
    <property type="evidence" value="ECO:0007669"/>
    <property type="project" value="InterPro"/>
</dbReference>
<proteinExistence type="inferred from homology"/>
<dbReference type="PROSITE" id="PS50931">
    <property type="entry name" value="HTH_LYSR"/>
    <property type="match status" value="1"/>
</dbReference>
<dbReference type="Proteomes" id="UP000076131">
    <property type="component" value="Unassembled WGS sequence"/>
</dbReference>
<dbReference type="InterPro" id="IPR036390">
    <property type="entry name" value="WH_DNA-bd_sf"/>
</dbReference>
<evidence type="ECO:0000256" key="1">
    <source>
        <dbReference type="ARBA" id="ARBA00009437"/>
    </source>
</evidence>
<protein>
    <submittedName>
        <fullName evidence="6">LysR family transcriptional regulator</fullName>
    </submittedName>
</protein>
<accession>A0A154QIS2</accession>